<feature type="compositionally biased region" description="Basic and acidic residues" evidence="1">
    <location>
        <begin position="31"/>
        <end position="60"/>
    </location>
</feature>
<reference evidence="2 3" key="1">
    <citation type="submission" date="2024-10" db="EMBL/GenBank/DDBJ databases">
        <title>Updated reference genomes for cyclostephanoid diatoms.</title>
        <authorList>
            <person name="Roberts W.R."/>
            <person name="Alverson A.J."/>
        </authorList>
    </citation>
    <scope>NUCLEOTIDE SEQUENCE [LARGE SCALE GENOMIC DNA]</scope>
    <source>
        <strain evidence="2 3">AJA228-03</strain>
    </source>
</reference>
<accession>A0ABD3RY53</accession>
<evidence type="ECO:0000313" key="2">
    <source>
        <dbReference type="EMBL" id="KAL3817178.1"/>
    </source>
</evidence>
<protein>
    <submittedName>
        <fullName evidence="2">Uncharacterized protein</fullName>
    </submittedName>
</protein>
<evidence type="ECO:0000256" key="1">
    <source>
        <dbReference type="SAM" id="MobiDB-lite"/>
    </source>
</evidence>
<dbReference type="Proteomes" id="UP001530377">
    <property type="component" value="Unassembled WGS sequence"/>
</dbReference>
<name>A0ABD3RY53_9STRA</name>
<dbReference type="AlphaFoldDB" id="A0ABD3RY53"/>
<dbReference type="EMBL" id="JALLPB020000116">
    <property type="protein sequence ID" value="KAL3817178.1"/>
    <property type="molecule type" value="Genomic_DNA"/>
</dbReference>
<sequence>MLDDDDDDDDYVDEGVGEVGGGVNEEGTASARDEVESSTRSQERERGERDNARDLPREKSGALGHLVSAGPLRRKKATTTTYL</sequence>
<comment type="caution">
    <text evidence="2">The sequence shown here is derived from an EMBL/GenBank/DDBJ whole genome shotgun (WGS) entry which is preliminary data.</text>
</comment>
<organism evidence="2 3">
    <name type="scientific">Cyclostephanos tholiformis</name>
    <dbReference type="NCBI Taxonomy" id="382380"/>
    <lineage>
        <taxon>Eukaryota</taxon>
        <taxon>Sar</taxon>
        <taxon>Stramenopiles</taxon>
        <taxon>Ochrophyta</taxon>
        <taxon>Bacillariophyta</taxon>
        <taxon>Coscinodiscophyceae</taxon>
        <taxon>Thalassiosirophycidae</taxon>
        <taxon>Stephanodiscales</taxon>
        <taxon>Stephanodiscaceae</taxon>
        <taxon>Cyclostephanos</taxon>
    </lineage>
</organism>
<gene>
    <name evidence="2" type="ORF">ACHAXA_007721</name>
</gene>
<feature type="region of interest" description="Disordered" evidence="1">
    <location>
        <begin position="1"/>
        <end position="83"/>
    </location>
</feature>
<proteinExistence type="predicted"/>
<evidence type="ECO:0000313" key="3">
    <source>
        <dbReference type="Proteomes" id="UP001530377"/>
    </source>
</evidence>
<keyword evidence="3" id="KW-1185">Reference proteome</keyword>
<feature type="compositionally biased region" description="Acidic residues" evidence="1">
    <location>
        <begin position="1"/>
        <end position="16"/>
    </location>
</feature>